<gene>
    <name evidence="2" type="ORF">JI435_138610</name>
</gene>
<proteinExistence type="predicted"/>
<feature type="region of interest" description="Disordered" evidence="1">
    <location>
        <begin position="1"/>
        <end position="111"/>
    </location>
</feature>
<feature type="compositionally biased region" description="Basic and acidic residues" evidence="1">
    <location>
        <begin position="21"/>
        <end position="35"/>
    </location>
</feature>
<feature type="compositionally biased region" description="Basic and acidic residues" evidence="1">
    <location>
        <begin position="43"/>
        <end position="57"/>
    </location>
</feature>
<reference evidence="3" key="1">
    <citation type="journal article" date="2021" name="BMC Genomics">
        <title>Chromosome-level genome assembly and manually-curated proteome of model necrotroph Parastagonospora nodorum Sn15 reveals a genome-wide trove of candidate effector homologs, and redundancy of virulence-related functions within an accessory chromosome.</title>
        <authorList>
            <person name="Bertazzoni S."/>
            <person name="Jones D.A.B."/>
            <person name="Phan H.T."/>
            <person name="Tan K.-C."/>
            <person name="Hane J.K."/>
        </authorList>
    </citation>
    <scope>NUCLEOTIDE SEQUENCE [LARGE SCALE GENOMIC DNA]</scope>
    <source>
        <strain evidence="3">SN15 / ATCC MYA-4574 / FGSC 10173)</strain>
    </source>
</reference>
<evidence type="ECO:0000313" key="2">
    <source>
        <dbReference type="EMBL" id="QRD04005.1"/>
    </source>
</evidence>
<evidence type="ECO:0000313" key="3">
    <source>
        <dbReference type="Proteomes" id="UP000663193"/>
    </source>
</evidence>
<evidence type="ECO:0000256" key="1">
    <source>
        <dbReference type="SAM" id="MobiDB-lite"/>
    </source>
</evidence>
<dbReference type="VEuPathDB" id="FungiDB:JI435_138610"/>
<dbReference type="EMBL" id="CP069038">
    <property type="protein sequence ID" value="QRD04005.1"/>
    <property type="molecule type" value="Genomic_DNA"/>
</dbReference>
<accession>A0A7U2FEW3</accession>
<feature type="compositionally biased region" description="Low complexity" evidence="1">
    <location>
        <begin position="88"/>
        <end position="104"/>
    </location>
</feature>
<name>A0A7U2FEW3_PHANO</name>
<organism evidence="2 3">
    <name type="scientific">Phaeosphaeria nodorum (strain SN15 / ATCC MYA-4574 / FGSC 10173)</name>
    <name type="common">Glume blotch fungus</name>
    <name type="synonym">Parastagonospora nodorum</name>
    <dbReference type="NCBI Taxonomy" id="321614"/>
    <lineage>
        <taxon>Eukaryota</taxon>
        <taxon>Fungi</taxon>
        <taxon>Dikarya</taxon>
        <taxon>Ascomycota</taxon>
        <taxon>Pezizomycotina</taxon>
        <taxon>Dothideomycetes</taxon>
        <taxon>Pleosporomycetidae</taxon>
        <taxon>Pleosporales</taxon>
        <taxon>Pleosporineae</taxon>
        <taxon>Phaeosphaeriaceae</taxon>
        <taxon>Parastagonospora</taxon>
    </lineage>
</organism>
<dbReference type="Proteomes" id="UP000663193">
    <property type="component" value="Chromosome 16"/>
</dbReference>
<sequence length="151" mass="16732">MLTGVDETNEPPTQQQHRRREKETTPRQKREKREAVQTNANTSRKESVEARRQKPAEMPDGPRPTKVNSREEDAATEPVTEASAPDNVPRMSPMPVPVVEEPPSNDGSSSGEKLIVLGIRHTWSVSAIDGVSTPQRPVAVEVFFERGVELA</sequence>
<dbReference type="AlphaFoldDB" id="A0A7U2FEW3"/>
<keyword evidence="3" id="KW-1185">Reference proteome</keyword>
<protein>
    <submittedName>
        <fullName evidence="2">Uncharacterized protein</fullName>
    </submittedName>
</protein>